<gene>
    <name evidence="2" type="ORF">F1189_31205</name>
</gene>
<protein>
    <submittedName>
        <fullName evidence="2">Helix-turn-helix transcriptional regulator</fullName>
    </submittedName>
</protein>
<dbReference type="PROSITE" id="PS50943">
    <property type="entry name" value="HTH_CROC1"/>
    <property type="match status" value="1"/>
</dbReference>
<dbReference type="CDD" id="cd00093">
    <property type="entry name" value="HTH_XRE"/>
    <property type="match status" value="1"/>
</dbReference>
<dbReference type="Gene3D" id="1.10.260.40">
    <property type="entry name" value="lambda repressor-like DNA-binding domains"/>
    <property type="match status" value="1"/>
</dbReference>
<evidence type="ECO:0000259" key="1">
    <source>
        <dbReference type="PROSITE" id="PS50943"/>
    </source>
</evidence>
<dbReference type="InterPro" id="IPR001387">
    <property type="entry name" value="Cro/C1-type_HTH"/>
</dbReference>
<organism evidence="2 3">
    <name type="scientific">Rhodovastum atsumiense</name>
    <dbReference type="NCBI Taxonomy" id="504468"/>
    <lineage>
        <taxon>Bacteria</taxon>
        <taxon>Pseudomonadati</taxon>
        <taxon>Pseudomonadota</taxon>
        <taxon>Alphaproteobacteria</taxon>
        <taxon>Acetobacterales</taxon>
        <taxon>Acetobacteraceae</taxon>
        <taxon>Rhodovastum</taxon>
    </lineage>
</organism>
<dbReference type="OrthoDB" id="7873382at2"/>
<evidence type="ECO:0000313" key="3">
    <source>
        <dbReference type="Proteomes" id="UP000325255"/>
    </source>
</evidence>
<dbReference type="GO" id="GO:0003677">
    <property type="term" value="F:DNA binding"/>
    <property type="evidence" value="ECO:0007669"/>
    <property type="project" value="InterPro"/>
</dbReference>
<dbReference type="EMBL" id="VWPK01000117">
    <property type="protein sequence ID" value="KAA5607995.1"/>
    <property type="molecule type" value="Genomic_DNA"/>
</dbReference>
<dbReference type="Pfam" id="PF13560">
    <property type="entry name" value="HTH_31"/>
    <property type="match status" value="1"/>
</dbReference>
<keyword evidence="3" id="KW-1185">Reference proteome</keyword>
<accession>A0A5M6IJY3</accession>
<sequence>MGRKPTSDSTAEMMRRTGERVALVRELLGLTQAQAGSLVGIGQSAWSKIESGTRPLPTPMATRIAQKFRLTLDFLYLGESQSAVDSAIAQNVLALRPDLIRAPALVPFALPGESQPPKAPAPAV</sequence>
<dbReference type="SMART" id="SM00530">
    <property type="entry name" value="HTH_XRE"/>
    <property type="match status" value="1"/>
</dbReference>
<feature type="domain" description="HTH cro/C1-type" evidence="1">
    <location>
        <begin position="21"/>
        <end position="75"/>
    </location>
</feature>
<dbReference type="AlphaFoldDB" id="A0A5M6IJY3"/>
<dbReference type="SUPFAM" id="SSF47413">
    <property type="entry name" value="lambda repressor-like DNA-binding domains"/>
    <property type="match status" value="1"/>
</dbReference>
<name>A0A5M6IJY3_9PROT</name>
<reference evidence="2 3" key="1">
    <citation type="submission" date="2019-09" db="EMBL/GenBank/DDBJ databases">
        <title>Genome sequence of Rhodovastum atsumiense, a diverse member of the Acetobacteraceae family of non-sulfur purple photosynthetic bacteria.</title>
        <authorList>
            <person name="Meyer T."/>
            <person name="Kyndt J."/>
        </authorList>
    </citation>
    <scope>NUCLEOTIDE SEQUENCE [LARGE SCALE GENOMIC DNA]</scope>
    <source>
        <strain evidence="2 3">DSM 21279</strain>
    </source>
</reference>
<dbReference type="Proteomes" id="UP000325255">
    <property type="component" value="Unassembled WGS sequence"/>
</dbReference>
<evidence type="ECO:0000313" key="2">
    <source>
        <dbReference type="EMBL" id="KAA5607995.1"/>
    </source>
</evidence>
<dbReference type="InterPro" id="IPR010982">
    <property type="entry name" value="Lambda_DNA-bd_dom_sf"/>
</dbReference>
<proteinExistence type="predicted"/>
<comment type="caution">
    <text evidence="2">The sequence shown here is derived from an EMBL/GenBank/DDBJ whole genome shotgun (WGS) entry which is preliminary data.</text>
</comment>